<protein>
    <submittedName>
        <fullName evidence="3">Uncharacterized protein</fullName>
    </submittedName>
</protein>
<sequence length="654" mass="72532">MKSTPLFQRILSWASTIGLLLFFPIYDSVTTTAFKWIVSMGAILLIVALPVFSFTQVKKKLIDWNQFVSSGFGIFSLGIYFLRIYLEEFSLQKGGTAPTWVSSLNEFLLVILVLAVLTNLFLVLLKEWERESLGAQSSLNARKQSLIRDFLLGTGVLLLIIILANYISSIRNYNFDLSAKGQFSFSLEAKKILKEIPADSEIEVVAFFPRPLENAPSSDKTNALALRRIRPDLEIFLGQLSAIHPGFKVKFVNADVEFDELAPFGQVSNGTVLVRYKKKDFKATDSLPEQKVSVKDKSEFEDFERKFVQAVVNVSTGEKKVYFTQSNGERFSPVFQNLPNEKISRFTAGLGFLNFKTSGIGFKEGWPSKIPEDADLVAIVGPTIAFSPDARKAILEYLTKRNGKLLVTIEPKGSENFDWLLKTIGYSFEKTNFSQIPSQPGIIVTKSFLKHPIEESMSKKEMGVVFAHTGYFQSQPPEPGKKELEATVLLESGGEAYLDPNQNGKLDAGESKKNLPIGLVLQTVSQGSQLPDFSKLPEGVPPIPGVTSKEAESSETAKLSGRAVIFSGTSWITDQYIPFAANFELATGASTWMQQSVSLPAIPPKKEEIQTVSLTDGQKRAVWILGMFIFPGIIVGLSSIYVVRRRNSGRSNEK</sequence>
<feature type="transmembrane region" description="Helical" evidence="1">
    <location>
        <begin position="146"/>
        <end position="167"/>
    </location>
</feature>
<comment type="caution">
    <text evidence="3">The sequence shown here is derived from an EMBL/GenBank/DDBJ whole genome shotgun (WGS) entry which is preliminary data.</text>
</comment>
<keyword evidence="1" id="KW-1133">Transmembrane helix</keyword>
<dbReference type="RefSeq" id="WP_100712159.1">
    <property type="nucleotide sequence ID" value="NZ_NPDY01000001.1"/>
</dbReference>
<evidence type="ECO:0000313" key="3">
    <source>
        <dbReference type="EMBL" id="PJZ74750.1"/>
    </source>
</evidence>
<evidence type="ECO:0000256" key="1">
    <source>
        <dbReference type="SAM" id="Phobius"/>
    </source>
</evidence>
<feature type="transmembrane region" description="Helical" evidence="1">
    <location>
        <begin position="67"/>
        <end position="86"/>
    </location>
</feature>
<dbReference type="EMBL" id="NPDZ01000001">
    <property type="protein sequence ID" value="PJZ74750.1"/>
    <property type="molecule type" value="Genomic_DNA"/>
</dbReference>
<name>A0A2M9ZRP6_9LEPT</name>
<dbReference type="Proteomes" id="UP000231990">
    <property type="component" value="Unassembled WGS sequence"/>
</dbReference>
<feature type="transmembrane region" description="Helical" evidence="1">
    <location>
        <begin position="621"/>
        <end position="643"/>
    </location>
</feature>
<evidence type="ECO:0000313" key="5">
    <source>
        <dbReference type="Proteomes" id="UP000231990"/>
    </source>
</evidence>
<dbReference type="OrthoDB" id="341933at2"/>
<keyword evidence="4" id="KW-1185">Reference proteome</keyword>
<feature type="transmembrane region" description="Helical" evidence="1">
    <location>
        <begin position="32"/>
        <end position="55"/>
    </location>
</feature>
<accession>A0A2M9ZRP6</accession>
<gene>
    <name evidence="2" type="ORF">CH360_01505</name>
    <name evidence="3" type="ORF">CH373_01505</name>
</gene>
<proteinExistence type="predicted"/>
<reference evidence="4 5" key="1">
    <citation type="submission" date="2017-07" db="EMBL/GenBank/DDBJ databases">
        <title>Leptospira spp. isolated from tropical soils.</title>
        <authorList>
            <person name="Thibeaux R."/>
            <person name="Iraola G."/>
            <person name="Ferres I."/>
            <person name="Bierque E."/>
            <person name="Girault D."/>
            <person name="Soupe-Gilbert M.-E."/>
            <person name="Picardeau M."/>
            <person name="Goarant C."/>
        </authorList>
    </citation>
    <scope>NUCLEOTIDE SEQUENCE [LARGE SCALE GENOMIC DNA]</scope>
    <source>
        <strain evidence="3 5">FH1-B-B1</strain>
        <strain evidence="2 4">FH1-B-C1</strain>
    </source>
</reference>
<dbReference type="EMBL" id="NPDY01000001">
    <property type="protein sequence ID" value="PJZ71217.1"/>
    <property type="molecule type" value="Genomic_DNA"/>
</dbReference>
<keyword evidence="1" id="KW-0472">Membrane</keyword>
<evidence type="ECO:0000313" key="2">
    <source>
        <dbReference type="EMBL" id="PJZ71217.1"/>
    </source>
</evidence>
<dbReference type="AlphaFoldDB" id="A0A2M9ZRP6"/>
<organism evidence="3 5">
    <name type="scientific">Leptospira perolatii</name>
    <dbReference type="NCBI Taxonomy" id="2023191"/>
    <lineage>
        <taxon>Bacteria</taxon>
        <taxon>Pseudomonadati</taxon>
        <taxon>Spirochaetota</taxon>
        <taxon>Spirochaetia</taxon>
        <taxon>Leptospirales</taxon>
        <taxon>Leptospiraceae</taxon>
        <taxon>Leptospira</taxon>
    </lineage>
</organism>
<feature type="transmembrane region" description="Helical" evidence="1">
    <location>
        <begin position="7"/>
        <end position="26"/>
    </location>
</feature>
<keyword evidence="1" id="KW-0812">Transmembrane</keyword>
<dbReference type="Proteomes" id="UP000231962">
    <property type="component" value="Unassembled WGS sequence"/>
</dbReference>
<evidence type="ECO:0000313" key="4">
    <source>
        <dbReference type="Proteomes" id="UP000231962"/>
    </source>
</evidence>
<feature type="transmembrane region" description="Helical" evidence="1">
    <location>
        <begin position="106"/>
        <end position="125"/>
    </location>
</feature>